<evidence type="ECO:0000313" key="2">
    <source>
        <dbReference type="Proteomes" id="UP000823823"/>
    </source>
</evidence>
<sequence>MIALTQSSSVWRTDVGAREFGDGDLAAVVGDQRGADRIVTAAAGSAAGSGSGGVAV</sequence>
<comment type="caution">
    <text evidence="1">The sequence shown here is derived from an EMBL/GenBank/DDBJ whole genome shotgun (WGS) entry which is preliminary data.</text>
</comment>
<reference evidence="1" key="1">
    <citation type="journal article" date="2021" name="PeerJ">
        <title>Extensive microbial diversity within the chicken gut microbiome revealed by metagenomics and culture.</title>
        <authorList>
            <person name="Gilroy R."/>
            <person name="Ravi A."/>
            <person name="Getino M."/>
            <person name="Pursley I."/>
            <person name="Horton D.L."/>
            <person name="Alikhan N.F."/>
            <person name="Baker D."/>
            <person name="Gharbi K."/>
            <person name="Hall N."/>
            <person name="Watson M."/>
            <person name="Adriaenssens E.M."/>
            <person name="Foster-Nyarko E."/>
            <person name="Jarju S."/>
            <person name="Secka A."/>
            <person name="Antonio M."/>
            <person name="Oren A."/>
            <person name="Chaudhuri R.R."/>
            <person name="La Ragione R."/>
            <person name="Hildebrand F."/>
            <person name="Pallen M.J."/>
        </authorList>
    </citation>
    <scope>NUCLEOTIDE SEQUENCE</scope>
    <source>
        <strain evidence="1">ChiHjej13B12-24818</strain>
    </source>
</reference>
<gene>
    <name evidence="1" type="ORF">H9786_04810</name>
</gene>
<reference evidence="1" key="2">
    <citation type="submission" date="2021-04" db="EMBL/GenBank/DDBJ databases">
        <authorList>
            <person name="Gilroy R."/>
        </authorList>
    </citation>
    <scope>NUCLEOTIDE SEQUENCE</scope>
    <source>
        <strain evidence="1">ChiHjej13B12-24818</strain>
    </source>
</reference>
<organism evidence="1 2">
    <name type="scientific">Candidatus Brachybacterium merdavium</name>
    <dbReference type="NCBI Taxonomy" id="2838513"/>
    <lineage>
        <taxon>Bacteria</taxon>
        <taxon>Bacillati</taxon>
        <taxon>Actinomycetota</taxon>
        <taxon>Actinomycetes</taxon>
        <taxon>Micrococcales</taxon>
        <taxon>Dermabacteraceae</taxon>
        <taxon>Brachybacterium</taxon>
    </lineage>
</organism>
<accession>A0A9D2LC74</accession>
<dbReference type="AlphaFoldDB" id="A0A9D2LC74"/>
<dbReference type="EMBL" id="DWZH01000036">
    <property type="protein sequence ID" value="HJB09840.1"/>
    <property type="molecule type" value="Genomic_DNA"/>
</dbReference>
<dbReference type="Proteomes" id="UP000823823">
    <property type="component" value="Unassembled WGS sequence"/>
</dbReference>
<protein>
    <submittedName>
        <fullName evidence="1">Uncharacterized protein</fullName>
    </submittedName>
</protein>
<evidence type="ECO:0000313" key="1">
    <source>
        <dbReference type="EMBL" id="HJB09840.1"/>
    </source>
</evidence>
<proteinExistence type="predicted"/>
<name>A0A9D2LC74_9MICO</name>